<dbReference type="SUPFAM" id="SSF53474">
    <property type="entry name" value="alpha/beta-Hydrolases"/>
    <property type="match status" value="1"/>
</dbReference>
<comment type="caution">
    <text evidence="3">The sequence shown here is derived from an EMBL/GenBank/DDBJ whole genome shotgun (WGS) entry which is preliminary data.</text>
</comment>
<dbReference type="EMBL" id="JABBNB010000034">
    <property type="protein sequence ID" value="NMO04395.1"/>
    <property type="molecule type" value="Genomic_DNA"/>
</dbReference>
<evidence type="ECO:0000313" key="4">
    <source>
        <dbReference type="Proteomes" id="UP000550729"/>
    </source>
</evidence>
<dbReference type="InterPro" id="IPR000639">
    <property type="entry name" value="Epox_hydrolase-like"/>
</dbReference>
<keyword evidence="4" id="KW-1185">Reference proteome</keyword>
<dbReference type="InterPro" id="IPR000073">
    <property type="entry name" value="AB_hydrolase_1"/>
</dbReference>
<evidence type="ECO:0000259" key="2">
    <source>
        <dbReference type="Pfam" id="PF00561"/>
    </source>
</evidence>
<sequence length="287" mass="31397">MSNDRITEFRRGDFRFPVIDSGPLDGPVAILLHGFPQTASSWAKVAAILNDRGIRTLAPNQRGYSPTAAPKGRRAYRSSELVADIRALIDVVGGPVHVVGHDWGANVAWTIAGQHPELVTSLTAVSVPHSAAFIKSLVTSDQARRSWYMLAFQPPKLPEFMVRRRPAIFDKALRATGMTREMVDAVHAEILDTAGLTGPLNWYRALPFTDRRGIGRITVPTAYVWSDGDTALGRAGADLTAQFVRGPYRFEVFEGASHWIPDERPAELAQVIVETIESTGDAQATGR</sequence>
<name>A0A848L5V4_9ACTN</name>
<evidence type="ECO:0000256" key="1">
    <source>
        <dbReference type="ARBA" id="ARBA00022801"/>
    </source>
</evidence>
<dbReference type="PANTHER" id="PTHR43329">
    <property type="entry name" value="EPOXIDE HYDROLASE"/>
    <property type="match status" value="1"/>
</dbReference>
<dbReference type="PRINTS" id="PR00412">
    <property type="entry name" value="EPOXHYDRLASE"/>
</dbReference>
<evidence type="ECO:0000313" key="3">
    <source>
        <dbReference type="EMBL" id="NMO04395.1"/>
    </source>
</evidence>
<gene>
    <name evidence="3" type="ORF">HH308_24555</name>
</gene>
<dbReference type="InterPro" id="IPR029058">
    <property type="entry name" value="AB_hydrolase_fold"/>
</dbReference>
<dbReference type="Gene3D" id="3.40.50.1820">
    <property type="entry name" value="alpha/beta hydrolase"/>
    <property type="match status" value="1"/>
</dbReference>
<dbReference type="Proteomes" id="UP000550729">
    <property type="component" value="Unassembled WGS sequence"/>
</dbReference>
<dbReference type="GO" id="GO:0016787">
    <property type="term" value="F:hydrolase activity"/>
    <property type="evidence" value="ECO:0007669"/>
    <property type="project" value="UniProtKB-KW"/>
</dbReference>
<dbReference type="Pfam" id="PF00561">
    <property type="entry name" value="Abhydrolase_1"/>
    <property type="match status" value="1"/>
</dbReference>
<reference evidence="3 4" key="1">
    <citation type="submission" date="2020-04" db="EMBL/GenBank/DDBJ databases">
        <title>Gordonia sp. nov. TBRC 11910.</title>
        <authorList>
            <person name="Suriyachadkun C."/>
        </authorList>
    </citation>
    <scope>NUCLEOTIDE SEQUENCE [LARGE SCALE GENOMIC DNA]</scope>
    <source>
        <strain evidence="3 4">TBRC 11910</strain>
    </source>
</reference>
<dbReference type="AlphaFoldDB" id="A0A848L5V4"/>
<dbReference type="RefSeq" id="WP_170196894.1">
    <property type="nucleotide sequence ID" value="NZ_JABBNB010000034.1"/>
</dbReference>
<protein>
    <submittedName>
        <fullName evidence="3">Alpha/beta fold hydrolase</fullName>
    </submittedName>
</protein>
<accession>A0A848L5V4</accession>
<proteinExistence type="predicted"/>
<feature type="domain" description="AB hydrolase-1" evidence="2">
    <location>
        <begin position="30"/>
        <end position="265"/>
    </location>
</feature>
<organism evidence="3 4">
    <name type="scientific">Gordonia asplenii</name>
    <dbReference type="NCBI Taxonomy" id="2725283"/>
    <lineage>
        <taxon>Bacteria</taxon>
        <taxon>Bacillati</taxon>
        <taxon>Actinomycetota</taxon>
        <taxon>Actinomycetes</taxon>
        <taxon>Mycobacteriales</taxon>
        <taxon>Gordoniaceae</taxon>
        <taxon>Gordonia</taxon>
    </lineage>
</organism>
<keyword evidence="1 3" id="KW-0378">Hydrolase</keyword>